<evidence type="ECO:0000313" key="2">
    <source>
        <dbReference type="EMBL" id="AYO52834.1"/>
    </source>
</evidence>
<proteinExistence type="predicted"/>
<gene>
    <name evidence="2" type="ORF">CDG68_03705</name>
</gene>
<keyword evidence="1" id="KW-0732">Signal</keyword>
<dbReference type="RefSeq" id="WP_087552080.1">
    <property type="nucleotide sequence ID" value="NZ_CP033133.1"/>
</dbReference>
<reference evidence="2 3" key="1">
    <citation type="submission" date="2018-10" db="EMBL/GenBank/DDBJ databases">
        <title>The complete genome of Acinetobacter wuhouensis strain WCHAW010062.</title>
        <authorList>
            <person name="Hu Y."/>
            <person name="Long H."/>
            <person name="Feng Y."/>
            <person name="Zong Z."/>
        </authorList>
    </citation>
    <scope>NUCLEOTIDE SEQUENCE [LARGE SCALE GENOMIC DNA]</scope>
    <source>
        <strain evidence="2 3">WCHAW010062</strain>
    </source>
</reference>
<dbReference type="AlphaFoldDB" id="A0A3G2SY97"/>
<feature type="chain" id="PRO_5018045351" evidence="1">
    <location>
        <begin position="20"/>
        <end position="285"/>
    </location>
</feature>
<organism evidence="2 3">
    <name type="scientific">Acinetobacter wuhouensis</name>
    <dbReference type="NCBI Taxonomy" id="1879050"/>
    <lineage>
        <taxon>Bacteria</taxon>
        <taxon>Pseudomonadati</taxon>
        <taxon>Pseudomonadota</taxon>
        <taxon>Gammaproteobacteria</taxon>
        <taxon>Moraxellales</taxon>
        <taxon>Moraxellaceae</taxon>
        <taxon>Acinetobacter</taxon>
    </lineage>
</organism>
<dbReference type="EMBL" id="CP033133">
    <property type="protein sequence ID" value="AYO52834.1"/>
    <property type="molecule type" value="Genomic_DNA"/>
</dbReference>
<evidence type="ECO:0000313" key="3">
    <source>
        <dbReference type="Proteomes" id="UP000279962"/>
    </source>
</evidence>
<protein>
    <submittedName>
        <fullName evidence="2">Putative porin</fullName>
    </submittedName>
</protein>
<sequence>MKRSLLAIAIATLASSSFAYNVQLDGGFSYFDHDNDFIDTDNQFDIKGTYYFNPVQSKTGPLNEAAFLGHNSNVYAKYTYNYMESKDYIDDFGNSYALAKDEREIHHVVGGLEYFYEQFYANAEVGFGRLKDESEYRFANAKTTVKDDYDVTTYRALVGFTPISNLLLAAGVDGYYGENDGDDDAAFAVTAKYVAPVGPSGQYVNLEANGTFGDTDHYEIGADYYLNKAFSIGTVYERQDEKDTDAVDYFTLRTKYFINDVAAVGAAIGFGDDVQAYNINATFRF</sequence>
<evidence type="ECO:0000256" key="1">
    <source>
        <dbReference type="SAM" id="SignalP"/>
    </source>
</evidence>
<dbReference type="Pfam" id="PF16956">
    <property type="entry name" value="Porin_7"/>
    <property type="match status" value="1"/>
</dbReference>
<feature type="signal peptide" evidence="1">
    <location>
        <begin position="1"/>
        <end position="19"/>
    </location>
</feature>
<dbReference type="InterPro" id="IPR031593">
    <property type="entry name" value="Porin_7"/>
</dbReference>
<name>A0A3G2SY97_9GAMM</name>
<accession>A0A3G2SY97</accession>
<dbReference type="Proteomes" id="UP000279962">
    <property type="component" value="Chromosome"/>
</dbReference>